<dbReference type="Gene3D" id="3.40.50.300">
    <property type="entry name" value="P-loop containing nucleotide triphosphate hydrolases"/>
    <property type="match status" value="1"/>
</dbReference>
<evidence type="ECO:0000313" key="4">
    <source>
        <dbReference type="Proteomes" id="UP000267128"/>
    </source>
</evidence>
<dbReference type="AlphaFoldDB" id="A0A3N0CC16"/>
<dbReference type="Pfam" id="PF01935">
    <property type="entry name" value="DUF87"/>
    <property type="match status" value="1"/>
</dbReference>
<feature type="compositionally biased region" description="Polar residues" evidence="1">
    <location>
        <begin position="391"/>
        <end position="401"/>
    </location>
</feature>
<dbReference type="PANTHER" id="PTHR42957:SF1">
    <property type="entry name" value="HELICASE MJ1565-RELATED"/>
    <property type="match status" value="1"/>
</dbReference>
<accession>A0A3N0CC16</accession>
<dbReference type="InterPro" id="IPR002789">
    <property type="entry name" value="HerA_central"/>
</dbReference>
<sequence>MSAPKDVLRIAPDLGLPIEAVTETFAILAKRGKGKTNTAVVMAEEMIAAGMPVVVIDPIGVWWGIRSDAAGTGDGLPFVIFGGDHADVPLQETAGELVADVIIDQRIPAVLDLSSFSKSASRRFMAPFIERLYHRNRDALHVIVDEADAFAPQRAQADGLRLLGAMEDLVRRGRARGIGVTLITQRPAVLHKDVLTQAEVLIALGMTGPRDVAAIDEWVKLHADEDQAKAVKASLPSLPVGTAWVWSPGWLNILEKVQIRARHTFDSSATPKPGQKRIVPQRMSPIDIAALGEQIESTVEKAKADNPKTLRAEVRRLTEALEIARALTPEPVVNTVNIPVLPTSIVEDLTEVLAPLSKQLNRITDALAILNAQPAGHHAPPALGRAASPRPGNTVSRTPNAGSDALAAKPAAPRPRPHPTDDTKALSKAERSILTVVAQAGPLTKVKVAIRAGYSAGGGGFRNALGSLRTSGYIEKGDLIEATKAGLAALGPVDPLPTGPALVEHHSRNLPKAAKEILAVLVDAWPGELTTDEIAARTTSSYEPTGGGFRNAMGRLRSLDLITTTSGYSVVAEELV</sequence>
<dbReference type="SUPFAM" id="SSF52540">
    <property type="entry name" value="P-loop containing nucleoside triphosphate hydrolases"/>
    <property type="match status" value="1"/>
</dbReference>
<name>A0A3N0CC16_9ACTN</name>
<feature type="region of interest" description="Disordered" evidence="1">
    <location>
        <begin position="377"/>
        <end position="425"/>
    </location>
</feature>
<dbReference type="Proteomes" id="UP000267128">
    <property type="component" value="Unassembled WGS sequence"/>
</dbReference>
<keyword evidence="4" id="KW-1185">Reference proteome</keyword>
<dbReference type="OrthoDB" id="8183885at2"/>
<comment type="caution">
    <text evidence="3">The sequence shown here is derived from an EMBL/GenBank/DDBJ whole genome shotgun (WGS) entry which is preliminary data.</text>
</comment>
<proteinExistence type="predicted"/>
<dbReference type="InterPro" id="IPR027417">
    <property type="entry name" value="P-loop_NTPase"/>
</dbReference>
<dbReference type="PANTHER" id="PTHR42957">
    <property type="entry name" value="HELICASE MJ1565-RELATED"/>
    <property type="match status" value="1"/>
</dbReference>
<dbReference type="InterPro" id="IPR008571">
    <property type="entry name" value="HerA-like"/>
</dbReference>
<dbReference type="RefSeq" id="WP_123228715.1">
    <property type="nucleotide sequence ID" value="NZ_RJSE01000008.1"/>
</dbReference>
<reference evidence="3 4" key="1">
    <citation type="submission" date="2018-11" db="EMBL/GenBank/DDBJ databases">
        <authorList>
            <person name="Li F."/>
        </authorList>
    </citation>
    <scope>NUCLEOTIDE SEQUENCE [LARGE SCALE GENOMIC DNA]</scope>
    <source>
        <strain evidence="3 4">Gsoil 097</strain>
    </source>
</reference>
<dbReference type="EMBL" id="RJSE01000008">
    <property type="protein sequence ID" value="RNL60997.1"/>
    <property type="molecule type" value="Genomic_DNA"/>
</dbReference>
<evidence type="ECO:0000313" key="3">
    <source>
        <dbReference type="EMBL" id="RNL60997.1"/>
    </source>
</evidence>
<evidence type="ECO:0000256" key="1">
    <source>
        <dbReference type="SAM" id="MobiDB-lite"/>
    </source>
</evidence>
<organism evidence="3 4">
    <name type="scientific">Nocardioides marmoriginsengisoli</name>
    <dbReference type="NCBI Taxonomy" id="661483"/>
    <lineage>
        <taxon>Bacteria</taxon>
        <taxon>Bacillati</taxon>
        <taxon>Actinomycetota</taxon>
        <taxon>Actinomycetes</taxon>
        <taxon>Propionibacteriales</taxon>
        <taxon>Nocardioidaceae</taxon>
        <taxon>Nocardioides</taxon>
    </lineage>
</organism>
<feature type="domain" description="Helicase HerA central" evidence="2">
    <location>
        <begin position="18"/>
        <end position="60"/>
    </location>
</feature>
<gene>
    <name evidence="3" type="ORF">EFK50_16550</name>
</gene>
<protein>
    <submittedName>
        <fullName evidence="3">DUF87 domain-containing protein</fullName>
    </submittedName>
</protein>
<evidence type="ECO:0000259" key="2">
    <source>
        <dbReference type="Pfam" id="PF01935"/>
    </source>
</evidence>